<proteinExistence type="predicted"/>
<name>A0A1S8AUW4_9EURY</name>
<accession>A0A1S8AUW4</accession>
<dbReference type="EMBL" id="LWLN01000001">
    <property type="protein sequence ID" value="OLZ40184.1"/>
    <property type="molecule type" value="Genomic_DNA"/>
</dbReference>
<feature type="transmembrane region" description="Helical" evidence="2">
    <location>
        <begin position="19"/>
        <end position="38"/>
    </location>
</feature>
<evidence type="ECO:0000313" key="3">
    <source>
        <dbReference type="EMBL" id="OLZ40184.1"/>
    </source>
</evidence>
<dbReference type="STRING" id="301967.A6E15_03945"/>
<dbReference type="RefSeq" id="WP_076143898.1">
    <property type="nucleotide sequence ID" value="NZ_LWLN01000001.1"/>
</dbReference>
<dbReference type="Proteomes" id="UP000189370">
    <property type="component" value="Unassembled WGS sequence"/>
</dbReference>
<keyword evidence="4" id="KW-1185">Reference proteome</keyword>
<evidence type="ECO:0000256" key="2">
    <source>
        <dbReference type="SAM" id="Phobius"/>
    </source>
</evidence>
<keyword evidence="2" id="KW-1133">Transmembrane helix</keyword>
<protein>
    <submittedName>
        <fullName evidence="3">Uncharacterized protein</fullName>
    </submittedName>
</protein>
<organism evidence="3 4">
    <name type="scientific">Natrinema saccharevitans</name>
    <dbReference type="NCBI Taxonomy" id="301967"/>
    <lineage>
        <taxon>Archaea</taxon>
        <taxon>Methanobacteriati</taxon>
        <taxon>Methanobacteriota</taxon>
        <taxon>Stenosarchaea group</taxon>
        <taxon>Halobacteria</taxon>
        <taxon>Halobacteriales</taxon>
        <taxon>Natrialbaceae</taxon>
        <taxon>Natrinema</taxon>
    </lineage>
</organism>
<keyword evidence="2" id="KW-0812">Transmembrane</keyword>
<comment type="caution">
    <text evidence="3">The sequence shown here is derived from an EMBL/GenBank/DDBJ whole genome shotgun (WGS) entry which is preliminary data.</text>
</comment>
<gene>
    <name evidence="3" type="ORF">A6E15_03945</name>
</gene>
<dbReference type="OrthoDB" id="168411at2157"/>
<sequence>MIGAYTIGKKAVTFGYKRYGVPGAIASGGAALAGYLVVRRALKSSTSDGSVDSAIDAGEIQSAVEEQGLSAVTGTGTLDRAIDEEAIGSTVDVDDVQSSAADETDEFAEGAGEGDSSDEN</sequence>
<dbReference type="AlphaFoldDB" id="A0A1S8AUW4"/>
<feature type="region of interest" description="Disordered" evidence="1">
    <location>
        <begin position="89"/>
        <end position="120"/>
    </location>
</feature>
<evidence type="ECO:0000313" key="4">
    <source>
        <dbReference type="Proteomes" id="UP000189370"/>
    </source>
</evidence>
<reference evidence="4" key="1">
    <citation type="submission" date="2016-04" db="EMBL/GenBank/DDBJ databases">
        <authorList>
            <person name="Chen S.-C."/>
            <person name="Lai M.-C."/>
        </authorList>
    </citation>
    <scope>NUCLEOTIDE SEQUENCE [LARGE SCALE GENOMIC DNA]</scope>
    <source>
        <strain evidence="4">AB14</strain>
    </source>
</reference>
<evidence type="ECO:0000256" key="1">
    <source>
        <dbReference type="SAM" id="MobiDB-lite"/>
    </source>
</evidence>
<keyword evidence="2" id="KW-0472">Membrane</keyword>